<reference evidence="2" key="2">
    <citation type="submission" date="2010-07" db="EMBL/GenBank/DDBJ databases">
        <authorList>
            <consortium name="The Broad Institute Genome Sequencing Platform"/>
            <consortium name="Broad Institute Genome Sequencing Center for Infectious Disease"/>
            <person name="Ma L.-J."/>
            <person name="Dead R."/>
            <person name="Young S."/>
            <person name="Zeng Q."/>
            <person name="Koehrsen M."/>
            <person name="Alvarado L."/>
            <person name="Berlin A."/>
            <person name="Chapman S.B."/>
            <person name="Chen Z."/>
            <person name="Freedman E."/>
            <person name="Gellesch M."/>
            <person name="Goldberg J."/>
            <person name="Griggs A."/>
            <person name="Gujja S."/>
            <person name="Heilman E.R."/>
            <person name="Heiman D."/>
            <person name="Hepburn T."/>
            <person name="Howarth C."/>
            <person name="Jen D."/>
            <person name="Larson L."/>
            <person name="Mehta T."/>
            <person name="Neiman D."/>
            <person name="Pearson M."/>
            <person name="Roberts A."/>
            <person name="Saif S."/>
            <person name="Shea T."/>
            <person name="Shenoy N."/>
            <person name="Sisk P."/>
            <person name="Stolte C."/>
            <person name="Sykes S."/>
            <person name="Walk T."/>
            <person name="White J."/>
            <person name="Yandava C."/>
            <person name="Haas B."/>
            <person name="Nusbaum C."/>
            <person name="Birren B."/>
        </authorList>
    </citation>
    <scope>NUCLEOTIDE SEQUENCE</scope>
    <source>
        <strain evidence="2">R3-111a-1</strain>
    </source>
</reference>
<feature type="signal peptide" evidence="1">
    <location>
        <begin position="1"/>
        <end position="17"/>
    </location>
</feature>
<dbReference type="EMBL" id="GL385395">
    <property type="protein sequence ID" value="EJT82341.1"/>
    <property type="molecule type" value="Genomic_DNA"/>
</dbReference>
<reference evidence="2" key="3">
    <citation type="submission" date="2010-09" db="EMBL/GenBank/DDBJ databases">
        <title>Annotation of Gaeumannomyces graminis var. tritici R3-111a-1.</title>
        <authorList>
            <consortium name="The Broad Institute Genome Sequencing Platform"/>
            <person name="Ma L.-J."/>
            <person name="Dead R."/>
            <person name="Young S.K."/>
            <person name="Zeng Q."/>
            <person name="Gargeya S."/>
            <person name="Fitzgerald M."/>
            <person name="Haas B."/>
            <person name="Abouelleil A."/>
            <person name="Alvarado L."/>
            <person name="Arachchi H.M."/>
            <person name="Berlin A."/>
            <person name="Brown A."/>
            <person name="Chapman S.B."/>
            <person name="Chen Z."/>
            <person name="Dunbar C."/>
            <person name="Freedman E."/>
            <person name="Gearin G."/>
            <person name="Gellesch M."/>
            <person name="Goldberg J."/>
            <person name="Griggs A."/>
            <person name="Gujja S."/>
            <person name="Heiman D."/>
            <person name="Howarth C."/>
            <person name="Larson L."/>
            <person name="Lui A."/>
            <person name="MacDonald P.J.P."/>
            <person name="Mehta T."/>
            <person name="Montmayeur A."/>
            <person name="Murphy C."/>
            <person name="Neiman D."/>
            <person name="Pearson M."/>
            <person name="Priest M."/>
            <person name="Roberts A."/>
            <person name="Saif S."/>
            <person name="Shea T."/>
            <person name="Shenoy N."/>
            <person name="Sisk P."/>
            <person name="Stolte C."/>
            <person name="Sykes S."/>
            <person name="Yandava C."/>
            <person name="Wortman J."/>
            <person name="Nusbaum C."/>
            <person name="Birren B."/>
        </authorList>
    </citation>
    <scope>NUCLEOTIDE SEQUENCE</scope>
    <source>
        <strain evidence="2">R3-111a-1</strain>
    </source>
</reference>
<dbReference type="eggNOG" id="ENOG502T2UA">
    <property type="taxonomic scope" value="Eukaryota"/>
</dbReference>
<organism evidence="2">
    <name type="scientific">Gaeumannomyces tritici (strain R3-111a-1)</name>
    <name type="common">Wheat and barley take-all root rot fungus</name>
    <name type="synonym">Gaeumannomyces graminis var. tritici</name>
    <dbReference type="NCBI Taxonomy" id="644352"/>
    <lineage>
        <taxon>Eukaryota</taxon>
        <taxon>Fungi</taxon>
        <taxon>Dikarya</taxon>
        <taxon>Ascomycota</taxon>
        <taxon>Pezizomycotina</taxon>
        <taxon>Sordariomycetes</taxon>
        <taxon>Sordariomycetidae</taxon>
        <taxon>Magnaporthales</taxon>
        <taxon>Magnaporthaceae</taxon>
        <taxon>Gaeumannomyces</taxon>
    </lineage>
</organism>
<proteinExistence type="predicted"/>
<evidence type="ECO:0000256" key="1">
    <source>
        <dbReference type="SAM" id="SignalP"/>
    </source>
</evidence>
<reference evidence="4" key="1">
    <citation type="submission" date="2010-07" db="EMBL/GenBank/DDBJ databases">
        <title>The genome sequence of Gaeumannomyces graminis var. tritici strain R3-111a-1.</title>
        <authorList>
            <consortium name="The Broad Institute Genome Sequencing Platform"/>
            <person name="Ma L.-J."/>
            <person name="Dead R."/>
            <person name="Young S."/>
            <person name="Zeng Q."/>
            <person name="Koehrsen M."/>
            <person name="Alvarado L."/>
            <person name="Berlin A."/>
            <person name="Chapman S.B."/>
            <person name="Chen Z."/>
            <person name="Freedman E."/>
            <person name="Gellesch M."/>
            <person name="Goldberg J."/>
            <person name="Griggs A."/>
            <person name="Gujja S."/>
            <person name="Heilman E.R."/>
            <person name="Heiman D."/>
            <person name="Hepburn T."/>
            <person name="Howarth C."/>
            <person name="Jen D."/>
            <person name="Larson L."/>
            <person name="Mehta T."/>
            <person name="Neiman D."/>
            <person name="Pearson M."/>
            <person name="Roberts A."/>
            <person name="Saif S."/>
            <person name="Shea T."/>
            <person name="Shenoy N."/>
            <person name="Sisk P."/>
            <person name="Stolte C."/>
            <person name="Sykes S."/>
            <person name="Walk T."/>
            <person name="White J."/>
            <person name="Yandava C."/>
            <person name="Haas B."/>
            <person name="Nusbaum C."/>
            <person name="Birren B."/>
        </authorList>
    </citation>
    <scope>NUCLEOTIDE SEQUENCE [LARGE SCALE GENOMIC DNA]</scope>
    <source>
        <strain evidence="4">R3-111a-1</strain>
    </source>
</reference>
<dbReference type="OrthoDB" id="4837440at2759"/>
<dbReference type="HOGENOM" id="CLU_2133665_0_0_1"/>
<evidence type="ECO:0000313" key="3">
    <source>
        <dbReference type="EnsemblFungi" id="EJT82341"/>
    </source>
</evidence>
<evidence type="ECO:0000313" key="4">
    <source>
        <dbReference type="Proteomes" id="UP000006039"/>
    </source>
</evidence>
<dbReference type="GeneID" id="20342773"/>
<reference evidence="3" key="4">
    <citation type="journal article" date="2015" name="G3 (Bethesda)">
        <title>Genome sequences of three phytopathogenic species of the Magnaporthaceae family of fungi.</title>
        <authorList>
            <person name="Okagaki L.H."/>
            <person name="Nunes C.C."/>
            <person name="Sailsbery J."/>
            <person name="Clay B."/>
            <person name="Brown D."/>
            <person name="John T."/>
            <person name="Oh Y."/>
            <person name="Young N."/>
            <person name="Fitzgerald M."/>
            <person name="Haas B.J."/>
            <person name="Zeng Q."/>
            <person name="Young S."/>
            <person name="Adiconis X."/>
            <person name="Fan L."/>
            <person name="Levin J.Z."/>
            <person name="Mitchell T.K."/>
            <person name="Okubara P.A."/>
            <person name="Farman M.L."/>
            <person name="Kohn L.M."/>
            <person name="Birren B."/>
            <person name="Ma L.-J."/>
            <person name="Dean R.A."/>
        </authorList>
    </citation>
    <scope>NUCLEOTIDE SEQUENCE</scope>
    <source>
        <strain evidence="3">R3-111a-1</strain>
    </source>
</reference>
<name>J3NM10_GAET3</name>
<dbReference type="Proteomes" id="UP000006039">
    <property type="component" value="Unassembled WGS sequence"/>
</dbReference>
<dbReference type="EnsemblFungi" id="EJT82341">
    <property type="protein sequence ID" value="EJT82341"/>
    <property type="gene ID" value="GGTG_02315"/>
</dbReference>
<dbReference type="AlphaFoldDB" id="J3NM10"/>
<reference evidence="3" key="5">
    <citation type="submission" date="2018-04" db="UniProtKB">
        <authorList>
            <consortium name="EnsemblFungi"/>
        </authorList>
    </citation>
    <scope>IDENTIFICATION</scope>
    <source>
        <strain evidence="3">R3-111a-1</strain>
    </source>
</reference>
<keyword evidence="4" id="KW-1185">Reference proteome</keyword>
<dbReference type="VEuPathDB" id="FungiDB:GGTG_02315"/>
<keyword evidence="1" id="KW-0732">Signal</keyword>
<sequence>MLAAKILVAAMASLVAAVPALQPRQYTGPCETTNCGAQGLDCTHRGNLCVAFPHTDAALRKGCTCSSISGMDEDDGQFPGETRHTRNMRGKSFIETVGSLTTFGSWSFALDGL</sequence>
<protein>
    <submittedName>
        <fullName evidence="2 3">Uncharacterized protein</fullName>
    </submittedName>
</protein>
<feature type="chain" id="PRO_5015094250" evidence="1">
    <location>
        <begin position="18"/>
        <end position="113"/>
    </location>
</feature>
<gene>
    <name evidence="3" type="primary">20342773</name>
    <name evidence="2" type="ORF">GGTG_02315</name>
</gene>
<dbReference type="RefSeq" id="XP_009218350.1">
    <property type="nucleotide sequence ID" value="XM_009220086.1"/>
</dbReference>
<evidence type="ECO:0000313" key="2">
    <source>
        <dbReference type="EMBL" id="EJT82341.1"/>
    </source>
</evidence>
<accession>J3NM10</accession>